<keyword evidence="2" id="KW-1133">Transmembrane helix</keyword>
<dbReference type="PANTHER" id="PTHR10845">
    <property type="entry name" value="REGULATOR OF G PROTEIN SIGNALING"/>
    <property type="match status" value="1"/>
</dbReference>
<gene>
    <name evidence="4" type="ORF">NAEGRDRAFT_73338</name>
</gene>
<feature type="region of interest" description="Disordered" evidence="1">
    <location>
        <begin position="101"/>
        <end position="130"/>
    </location>
</feature>
<feature type="domain" description="RGS" evidence="3">
    <location>
        <begin position="370"/>
        <end position="549"/>
    </location>
</feature>
<organism evidence="5">
    <name type="scientific">Naegleria gruberi</name>
    <name type="common">Amoeba</name>
    <dbReference type="NCBI Taxonomy" id="5762"/>
    <lineage>
        <taxon>Eukaryota</taxon>
        <taxon>Discoba</taxon>
        <taxon>Heterolobosea</taxon>
        <taxon>Tetramitia</taxon>
        <taxon>Eutetramitia</taxon>
        <taxon>Vahlkampfiidae</taxon>
        <taxon>Naegleria</taxon>
    </lineage>
</organism>
<dbReference type="Gene3D" id="1.10.167.10">
    <property type="entry name" value="Regulator of G-protein Signalling 4, domain 2"/>
    <property type="match status" value="1"/>
</dbReference>
<accession>D2VWD0</accession>
<dbReference type="Proteomes" id="UP000006671">
    <property type="component" value="Unassembled WGS sequence"/>
</dbReference>
<reference evidence="4 5" key="1">
    <citation type="journal article" date="2010" name="Cell">
        <title>The genome of Naegleria gruberi illuminates early eukaryotic versatility.</title>
        <authorList>
            <person name="Fritz-Laylin L.K."/>
            <person name="Prochnik S.E."/>
            <person name="Ginger M.L."/>
            <person name="Dacks J.B."/>
            <person name="Carpenter M.L."/>
            <person name="Field M.C."/>
            <person name="Kuo A."/>
            <person name="Paredez A."/>
            <person name="Chapman J."/>
            <person name="Pham J."/>
            <person name="Shu S."/>
            <person name="Neupane R."/>
            <person name="Cipriano M."/>
            <person name="Mancuso J."/>
            <person name="Tu H."/>
            <person name="Salamov A."/>
            <person name="Lindquist E."/>
            <person name="Shapiro H."/>
            <person name="Lucas S."/>
            <person name="Grigoriev I.V."/>
            <person name="Cande W.Z."/>
            <person name="Fulton C."/>
            <person name="Rokhsar D.S."/>
            <person name="Dawson S.C."/>
        </authorList>
    </citation>
    <scope>NUCLEOTIDE SEQUENCE [LARGE SCALE GENOMIC DNA]</scope>
    <source>
        <strain evidence="4 5">NEG-M</strain>
    </source>
</reference>
<feature type="transmembrane region" description="Helical" evidence="2">
    <location>
        <begin position="329"/>
        <end position="353"/>
    </location>
</feature>
<feature type="region of interest" description="Disordered" evidence="1">
    <location>
        <begin position="430"/>
        <end position="460"/>
    </location>
</feature>
<evidence type="ECO:0000256" key="1">
    <source>
        <dbReference type="SAM" id="MobiDB-lite"/>
    </source>
</evidence>
<dbReference type="RefSeq" id="XP_002671621.1">
    <property type="nucleotide sequence ID" value="XM_002671575.1"/>
</dbReference>
<dbReference type="InterPro" id="IPR044926">
    <property type="entry name" value="RGS_subdomain_2"/>
</dbReference>
<proteinExistence type="predicted"/>
<name>D2VWD0_NAEGR</name>
<dbReference type="KEGG" id="ngr:NAEGRDRAFT_73338"/>
<evidence type="ECO:0000256" key="2">
    <source>
        <dbReference type="SAM" id="Phobius"/>
    </source>
</evidence>
<evidence type="ECO:0000259" key="3">
    <source>
        <dbReference type="SMART" id="SM00315"/>
    </source>
</evidence>
<dbReference type="OMA" id="ANAFLLM"/>
<dbReference type="SUPFAM" id="SSF48097">
    <property type="entry name" value="Regulator of G-protein signaling, RGS"/>
    <property type="match status" value="1"/>
</dbReference>
<evidence type="ECO:0000313" key="4">
    <source>
        <dbReference type="EMBL" id="EFC38877.1"/>
    </source>
</evidence>
<dbReference type="Pfam" id="PF00615">
    <property type="entry name" value="RGS"/>
    <property type="match status" value="1"/>
</dbReference>
<protein>
    <submittedName>
        <fullName evidence="4">Predicted protein</fullName>
    </submittedName>
</protein>
<feature type="region of interest" description="Disordered" evidence="1">
    <location>
        <begin position="56"/>
        <end position="77"/>
    </location>
</feature>
<feature type="compositionally biased region" description="Low complexity" evidence="1">
    <location>
        <begin position="120"/>
        <end position="130"/>
    </location>
</feature>
<feature type="region of interest" description="Disordered" evidence="1">
    <location>
        <begin position="1"/>
        <end position="22"/>
    </location>
</feature>
<dbReference type="SMART" id="SM00315">
    <property type="entry name" value="RGS"/>
    <property type="match status" value="1"/>
</dbReference>
<keyword evidence="2" id="KW-0812">Transmembrane</keyword>
<feature type="transmembrane region" description="Helical" evidence="2">
    <location>
        <begin position="160"/>
        <end position="180"/>
    </location>
</feature>
<keyword evidence="2" id="KW-0472">Membrane</keyword>
<dbReference type="PANTHER" id="PTHR10845:SF192">
    <property type="entry name" value="DOUBLE HIT, ISOFORM B"/>
    <property type="match status" value="1"/>
</dbReference>
<dbReference type="AlphaFoldDB" id="D2VWD0"/>
<dbReference type="InterPro" id="IPR036305">
    <property type="entry name" value="RGS_sf"/>
</dbReference>
<dbReference type="VEuPathDB" id="AmoebaDB:NAEGRDRAFT_73338"/>
<feature type="compositionally biased region" description="Polar residues" evidence="1">
    <location>
        <begin position="1"/>
        <end position="19"/>
    </location>
</feature>
<feature type="compositionally biased region" description="Low complexity" evidence="1">
    <location>
        <begin position="430"/>
        <end position="446"/>
    </location>
</feature>
<dbReference type="InParanoid" id="D2VWD0"/>
<sequence>MQQQENITEHPSLSTPSNSLHEKSTIQNVIEELHKIDPNNCDYSLYANGSHHLPTDLNTSTSSLQSHDNNHLHQSSSVSIEMRSMALMDKSNRNANFAEEHDVATGNPYNGEKKQPRSASGIGSKTTTKSHSSTTMLKIRTCFGSTIELTPVKFLNLSSLIVNFLAFMALLILIVAYYVVNSELQTAIGSMDLNITLYRERMVAACRSSVYTNNNLQLTANYTAKYETSKTKFNTEITKMLAYLPTNLRYTYTHNVSVADLRTSKAIALETQMLELANIGNYSYAMTLLESDAYKYDIAGYSEEFQPTVDYLNELEDSSRSVNVTITTISLIVVCVSICIVLPSVIASIIVSIRKDASNTKKLKAANAFLLMDTMRDNKLRKLFRDHCKQELSLDNYLLLDKITDYKILCEKSFEIQVFLYDDMSPNSHSDSLSDSGSSATANSSNLDHQHKKKKKKGYTEKDLHEIEKKKYEIAFEIYTDFLDINGDKSVNINKSAADRVKEQLDYFASGENEHLTDTLFDNVESEICVLMLDTHHRFKQTVEFQKQTQKQHVKKNKVKFESNKVKNLRSDLNLDSLKIPTK</sequence>
<evidence type="ECO:0000313" key="5">
    <source>
        <dbReference type="Proteomes" id="UP000006671"/>
    </source>
</evidence>
<keyword evidence="5" id="KW-1185">Reference proteome</keyword>
<dbReference type="EMBL" id="GG738904">
    <property type="protein sequence ID" value="EFC38877.1"/>
    <property type="molecule type" value="Genomic_DNA"/>
</dbReference>
<dbReference type="GeneID" id="8858808"/>
<dbReference type="InterPro" id="IPR016137">
    <property type="entry name" value="RGS"/>
</dbReference>